<dbReference type="AlphaFoldDB" id="X0SFE2"/>
<proteinExistence type="predicted"/>
<dbReference type="GO" id="GO:0005524">
    <property type="term" value="F:ATP binding"/>
    <property type="evidence" value="ECO:0007669"/>
    <property type="project" value="InterPro"/>
</dbReference>
<evidence type="ECO:0000259" key="1">
    <source>
        <dbReference type="Pfam" id="PF04851"/>
    </source>
</evidence>
<feature type="domain" description="Helicase/UvrB N-terminal" evidence="1">
    <location>
        <begin position="155"/>
        <end position="269"/>
    </location>
</feature>
<dbReference type="Gene3D" id="3.90.1570.30">
    <property type="match status" value="1"/>
</dbReference>
<dbReference type="PANTHER" id="PTHR47396">
    <property type="entry name" value="TYPE I RESTRICTION ENZYME ECOKI R PROTEIN"/>
    <property type="match status" value="1"/>
</dbReference>
<protein>
    <recommendedName>
        <fullName evidence="1">Helicase/UvrB N-terminal domain-containing protein</fullName>
    </recommendedName>
</protein>
<sequence>MKPEEEARQKIDRMLEASGWAVQDLRQLNLGASRGVAVREFPLKSGAADYLLFVDRQAAGVVEAKPIGTTLSGVAEQTGDYMAGVPDNIPRVTEPLPFGYESSGTETFFRDLRDPDPRSRRVFSFHRPETLNEWLAHPQTLRGGLRAMSPLSRKGLRDCQVEAVQNLEESLAQERPRALIQMAAGSGKTYAAVSSVYRLIRFANARRVLFLVDRSNLGRQTRREFQQYVTPDDGRKFTELYNMQHLTSNTLDPVSRVCITTVQRLYSMLKGEPEFEPELEEQSLFGMPQAGFPPAEISYNPAIPIETFDFI</sequence>
<name>X0SFE2_9ZZZZ</name>
<dbReference type="InterPro" id="IPR027417">
    <property type="entry name" value="P-loop_NTPase"/>
</dbReference>
<dbReference type="EMBL" id="BARS01009380">
    <property type="protein sequence ID" value="GAF73846.1"/>
    <property type="molecule type" value="Genomic_DNA"/>
</dbReference>
<organism evidence="2">
    <name type="scientific">marine sediment metagenome</name>
    <dbReference type="NCBI Taxonomy" id="412755"/>
    <lineage>
        <taxon>unclassified sequences</taxon>
        <taxon>metagenomes</taxon>
        <taxon>ecological metagenomes</taxon>
    </lineage>
</organism>
<dbReference type="PANTHER" id="PTHR47396:SF1">
    <property type="entry name" value="ATP-DEPENDENT HELICASE IRC3-RELATED"/>
    <property type="match status" value="1"/>
</dbReference>
<dbReference type="GO" id="GO:0005829">
    <property type="term" value="C:cytosol"/>
    <property type="evidence" value="ECO:0007669"/>
    <property type="project" value="TreeGrafter"/>
</dbReference>
<dbReference type="Pfam" id="PF04851">
    <property type="entry name" value="ResIII"/>
    <property type="match status" value="1"/>
</dbReference>
<dbReference type="GO" id="GO:0016787">
    <property type="term" value="F:hydrolase activity"/>
    <property type="evidence" value="ECO:0007669"/>
    <property type="project" value="InterPro"/>
</dbReference>
<comment type="caution">
    <text evidence="2">The sequence shown here is derived from an EMBL/GenBank/DDBJ whole genome shotgun (WGS) entry which is preliminary data.</text>
</comment>
<reference evidence="2" key="1">
    <citation type="journal article" date="2014" name="Front. Microbiol.">
        <title>High frequency of phylogenetically diverse reductive dehalogenase-homologous genes in deep subseafloor sedimentary metagenomes.</title>
        <authorList>
            <person name="Kawai M."/>
            <person name="Futagami T."/>
            <person name="Toyoda A."/>
            <person name="Takaki Y."/>
            <person name="Nishi S."/>
            <person name="Hori S."/>
            <person name="Arai W."/>
            <person name="Tsubouchi T."/>
            <person name="Morono Y."/>
            <person name="Uchiyama I."/>
            <person name="Ito T."/>
            <person name="Fujiyama A."/>
            <person name="Inagaki F."/>
            <person name="Takami H."/>
        </authorList>
    </citation>
    <scope>NUCLEOTIDE SEQUENCE</scope>
    <source>
        <strain evidence="2">Expedition CK06-06</strain>
    </source>
</reference>
<dbReference type="InterPro" id="IPR006935">
    <property type="entry name" value="Helicase/UvrB_N"/>
</dbReference>
<dbReference type="InterPro" id="IPR050742">
    <property type="entry name" value="Helicase_Restrict-Modif_Enz"/>
</dbReference>
<feature type="non-terminal residue" evidence="2">
    <location>
        <position position="311"/>
    </location>
</feature>
<dbReference type="Gene3D" id="3.40.50.300">
    <property type="entry name" value="P-loop containing nucleotide triphosphate hydrolases"/>
    <property type="match status" value="1"/>
</dbReference>
<gene>
    <name evidence="2" type="ORF">S01H1_17652</name>
</gene>
<evidence type="ECO:0000313" key="2">
    <source>
        <dbReference type="EMBL" id="GAF73846.1"/>
    </source>
</evidence>
<dbReference type="SUPFAM" id="SSF52540">
    <property type="entry name" value="P-loop containing nucleoside triphosphate hydrolases"/>
    <property type="match status" value="1"/>
</dbReference>
<accession>X0SFE2</accession>
<dbReference type="GO" id="GO:0003677">
    <property type="term" value="F:DNA binding"/>
    <property type="evidence" value="ECO:0007669"/>
    <property type="project" value="InterPro"/>
</dbReference>